<gene>
    <name evidence="2" type="ORF">RJT34_22793</name>
</gene>
<protein>
    <submittedName>
        <fullName evidence="2">Uncharacterized protein</fullName>
    </submittedName>
</protein>
<evidence type="ECO:0000256" key="1">
    <source>
        <dbReference type="ARBA" id="ARBA00023125"/>
    </source>
</evidence>
<dbReference type="GO" id="GO:0003677">
    <property type="term" value="F:DNA binding"/>
    <property type="evidence" value="ECO:0007669"/>
    <property type="project" value="UniProtKB-KW"/>
</dbReference>
<keyword evidence="1" id="KW-0238">DNA-binding</keyword>
<evidence type="ECO:0000313" key="2">
    <source>
        <dbReference type="EMBL" id="KAK7277776.1"/>
    </source>
</evidence>
<sequence>MLCSTWNVCHVLVTESASSFSPSLFVFINDFLSLWHGPELSTWSCAELEKSVCSSHECVINQYLSTSLKILQRQFKFGGEAFLQEVTNPSHTVNSSFWESTPTGTCVVCEVGGERLDNHFFLMLVKLFLSEESPSQVGLNSQDHLQAKTSPLLHPGGVGSDDILPPGFEGTHASTQLEVNLYQILVIRRTGPPKVVVF</sequence>
<dbReference type="PANTHER" id="PTHR33400">
    <property type="entry name" value="ZINC FINGER CCCH DOMAIN-CONTAINING PROTEIN 6-RELATED"/>
    <property type="match status" value="1"/>
</dbReference>
<keyword evidence="3" id="KW-1185">Reference proteome</keyword>
<dbReference type="Proteomes" id="UP001359559">
    <property type="component" value="Unassembled WGS sequence"/>
</dbReference>
<name>A0AAN9FM85_CLITE</name>
<organism evidence="2 3">
    <name type="scientific">Clitoria ternatea</name>
    <name type="common">Butterfly pea</name>
    <dbReference type="NCBI Taxonomy" id="43366"/>
    <lineage>
        <taxon>Eukaryota</taxon>
        <taxon>Viridiplantae</taxon>
        <taxon>Streptophyta</taxon>
        <taxon>Embryophyta</taxon>
        <taxon>Tracheophyta</taxon>
        <taxon>Spermatophyta</taxon>
        <taxon>Magnoliopsida</taxon>
        <taxon>eudicotyledons</taxon>
        <taxon>Gunneridae</taxon>
        <taxon>Pentapetalae</taxon>
        <taxon>rosids</taxon>
        <taxon>fabids</taxon>
        <taxon>Fabales</taxon>
        <taxon>Fabaceae</taxon>
        <taxon>Papilionoideae</taxon>
        <taxon>50 kb inversion clade</taxon>
        <taxon>NPAAA clade</taxon>
        <taxon>indigoferoid/millettioid clade</taxon>
        <taxon>Phaseoleae</taxon>
        <taxon>Clitoria</taxon>
    </lineage>
</organism>
<reference evidence="2 3" key="1">
    <citation type="submission" date="2024-01" db="EMBL/GenBank/DDBJ databases">
        <title>The genomes of 5 underutilized Papilionoideae crops provide insights into root nodulation and disease resistance.</title>
        <authorList>
            <person name="Yuan L."/>
        </authorList>
    </citation>
    <scope>NUCLEOTIDE SEQUENCE [LARGE SCALE GENOMIC DNA]</scope>
    <source>
        <strain evidence="2">LY-2023</strain>
        <tissue evidence="2">Leaf</tissue>
    </source>
</reference>
<dbReference type="PANTHER" id="PTHR33400:SF2">
    <property type="entry name" value="ZINC FINGER CCCH DOMAIN-CONTAINING PROTEIN 6"/>
    <property type="match status" value="1"/>
</dbReference>
<dbReference type="EMBL" id="JAYKXN010000006">
    <property type="protein sequence ID" value="KAK7277776.1"/>
    <property type="molecule type" value="Genomic_DNA"/>
</dbReference>
<evidence type="ECO:0000313" key="3">
    <source>
        <dbReference type="Proteomes" id="UP001359559"/>
    </source>
</evidence>
<dbReference type="AlphaFoldDB" id="A0AAN9FM85"/>
<comment type="caution">
    <text evidence="2">The sequence shown here is derived from an EMBL/GenBank/DDBJ whole genome shotgun (WGS) entry which is preliminary data.</text>
</comment>
<proteinExistence type="predicted"/>
<accession>A0AAN9FM85</accession>